<comment type="caution">
    <text evidence="2">The sequence shown here is derived from an EMBL/GenBank/DDBJ whole genome shotgun (WGS) entry which is preliminary data.</text>
</comment>
<protein>
    <submittedName>
        <fullName evidence="2">Uncharacterized protein</fullName>
    </submittedName>
</protein>
<keyword evidence="3" id="KW-1185">Reference proteome</keyword>
<feature type="region of interest" description="Disordered" evidence="1">
    <location>
        <begin position="66"/>
        <end position="86"/>
    </location>
</feature>
<evidence type="ECO:0000313" key="3">
    <source>
        <dbReference type="Proteomes" id="UP001454036"/>
    </source>
</evidence>
<dbReference type="EMBL" id="BAABME010000832">
    <property type="protein sequence ID" value="GAA0145797.1"/>
    <property type="molecule type" value="Genomic_DNA"/>
</dbReference>
<evidence type="ECO:0000313" key="2">
    <source>
        <dbReference type="EMBL" id="GAA0145797.1"/>
    </source>
</evidence>
<sequence>MAPRGGKTRSKKNRIAVQGERQAGKMPKRPSSCHPGLTIEPATGPPPRHTQHTLLDPRTIFKSISSTLTDPSVTSRPRVSTPVASS</sequence>
<feature type="region of interest" description="Disordered" evidence="1">
    <location>
        <begin position="1"/>
        <end position="53"/>
    </location>
</feature>
<proteinExistence type="predicted"/>
<gene>
    <name evidence="2" type="ORF">LIER_05904</name>
</gene>
<name>A0AAV3P759_LITER</name>
<feature type="compositionally biased region" description="Basic residues" evidence="1">
    <location>
        <begin position="1"/>
        <end position="14"/>
    </location>
</feature>
<reference evidence="2 3" key="1">
    <citation type="submission" date="2024-01" db="EMBL/GenBank/DDBJ databases">
        <title>The complete chloroplast genome sequence of Lithospermum erythrorhizon: insights into the phylogenetic relationship among Boraginaceae species and the maternal lineages of purple gromwells.</title>
        <authorList>
            <person name="Okada T."/>
            <person name="Watanabe K."/>
        </authorList>
    </citation>
    <scope>NUCLEOTIDE SEQUENCE [LARGE SCALE GENOMIC DNA]</scope>
</reference>
<evidence type="ECO:0000256" key="1">
    <source>
        <dbReference type="SAM" id="MobiDB-lite"/>
    </source>
</evidence>
<dbReference type="AlphaFoldDB" id="A0AAV3P759"/>
<organism evidence="2 3">
    <name type="scientific">Lithospermum erythrorhizon</name>
    <name type="common">Purple gromwell</name>
    <name type="synonym">Lithospermum officinale var. erythrorhizon</name>
    <dbReference type="NCBI Taxonomy" id="34254"/>
    <lineage>
        <taxon>Eukaryota</taxon>
        <taxon>Viridiplantae</taxon>
        <taxon>Streptophyta</taxon>
        <taxon>Embryophyta</taxon>
        <taxon>Tracheophyta</taxon>
        <taxon>Spermatophyta</taxon>
        <taxon>Magnoliopsida</taxon>
        <taxon>eudicotyledons</taxon>
        <taxon>Gunneridae</taxon>
        <taxon>Pentapetalae</taxon>
        <taxon>asterids</taxon>
        <taxon>lamiids</taxon>
        <taxon>Boraginales</taxon>
        <taxon>Boraginaceae</taxon>
        <taxon>Boraginoideae</taxon>
        <taxon>Lithospermeae</taxon>
        <taxon>Lithospermum</taxon>
    </lineage>
</organism>
<accession>A0AAV3P759</accession>
<dbReference type="Proteomes" id="UP001454036">
    <property type="component" value="Unassembled WGS sequence"/>
</dbReference>